<dbReference type="AlphaFoldDB" id="A0AAD7K8H7"/>
<protein>
    <submittedName>
        <fullName evidence="1">Uncharacterized protein</fullName>
    </submittedName>
</protein>
<sequence length="230" mass="25160">MVLEVIIQDVYVRLLERLMSSPALLLGPSVLGEDFVHSWRFRRADGSGLSTYVLPDNERFLPFLVGTVDVVDHAGSGAMTIVLRLPPHATLQLETLFSSQYSCLRDVARARCDLTPGVHCEDVITWNYTSEAGESLVHLYASRETSIHSSTPRHCIDHLADLGSCSSSTHSFASSSTMSSSDDCAPAPITITSGDLLVVRSTLSCKDYPRSKNLIMRLFSLDATDLVVIV</sequence>
<reference evidence="1" key="1">
    <citation type="submission" date="2023-03" db="EMBL/GenBank/DDBJ databases">
        <title>Massive genome expansion in bonnet fungi (Mycena s.s.) driven by repeated elements and novel gene families across ecological guilds.</title>
        <authorList>
            <consortium name="Lawrence Berkeley National Laboratory"/>
            <person name="Harder C.B."/>
            <person name="Miyauchi S."/>
            <person name="Viragh M."/>
            <person name="Kuo A."/>
            <person name="Thoen E."/>
            <person name="Andreopoulos B."/>
            <person name="Lu D."/>
            <person name="Skrede I."/>
            <person name="Drula E."/>
            <person name="Henrissat B."/>
            <person name="Morin E."/>
            <person name="Kohler A."/>
            <person name="Barry K."/>
            <person name="LaButti K."/>
            <person name="Morin E."/>
            <person name="Salamov A."/>
            <person name="Lipzen A."/>
            <person name="Mereny Z."/>
            <person name="Hegedus B."/>
            <person name="Baldrian P."/>
            <person name="Stursova M."/>
            <person name="Weitz H."/>
            <person name="Taylor A."/>
            <person name="Grigoriev I.V."/>
            <person name="Nagy L.G."/>
            <person name="Martin F."/>
            <person name="Kauserud H."/>
        </authorList>
    </citation>
    <scope>NUCLEOTIDE SEQUENCE</scope>
    <source>
        <strain evidence="1">CBHHK182m</strain>
    </source>
</reference>
<name>A0AAD7K8H7_9AGAR</name>
<evidence type="ECO:0000313" key="2">
    <source>
        <dbReference type="Proteomes" id="UP001215598"/>
    </source>
</evidence>
<dbReference type="Proteomes" id="UP001215598">
    <property type="component" value="Unassembled WGS sequence"/>
</dbReference>
<proteinExistence type="predicted"/>
<evidence type="ECO:0000313" key="1">
    <source>
        <dbReference type="EMBL" id="KAJ7779034.1"/>
    </source>
</evidence>
<comment type="caution">
    <text evidence="1">The sequence shown here is derived from an EMBL/GenBank/DDBJ whole genome shotgun (WGS) entry which is preliminary data.</text>
</comment>
<organism evidence="1 2">
    <name type="scientific">Mycena metata</name>
    <dbReference type="NCBI Taxonomy" id="1033252"/>
    <lineage>
        <taxon>Eukaryota</taxon>
        <taxon>Fungi</taxon>
        <taxon>Dikarya</taxon>
        <taxon>Basidiomycota</taxon>
        <taxon>Agaricomycotina</taxon>
        <taxon>Agaricomycetes</taxon>
        <taxon>Agaricomycetidae</taxon>
        <taxon>Agaricales</taxon>
        <taxon>Marasmiineae</taxon>
        <taxon>Mycenaceae</taxon>
        <taxon>Mycena</taxon>
    </lineage>
</organism>
<keyword evidence="2" id="KW-1185">Reference proteome</keyword>
<accession>A0AAD7K8H7</accession>
<dbReference type="EMBL" id="JARKIB010000006">
    <property type="protein sequence ID" value="KAJ7779034.1"/>
    <property type="molecule type" value="Genomic_DNA"/>
</dbReference>
<gene>
    <name evidence="1" type="ORF">B0H16DRAFT_1711379</name>
</gene>